<proteinExistence type="predicted"/>
<reference evidence="2" key="1">
    <citation type="submission" date="2022-10" db="EMBL/GenBank/DDBJ databases">
        <title>Hoeflea sp. J2-29, isolated from marine algae.</title>
        <authorList>
            <person name="Kristyanto S."/>
            <person name="Kim J.M."/>
            <person name="Jeon C.O."/>
        </authorList>
    </citation>
    <scope>NUCLEOTIDE SEQUENCE</scope>
    <source>
        <strain evidence="2">J2-29</strain>
    </source>
</reference>
<keyword evidence="1" id="KW-1133">Transmembrane helix</keyword>
<evidence type="ECO:0000313" key="2">
    <source>
        <dbReference type="EMBL" id="MCY0095992.1"/>
    </source>
</evidence>
<sequence>MNGDFWGVPVNVWTILAAALVTYATRAGGYLVLSRFKRIPPRVDAALNAVPAAVLTTLVAPSVVSNGPAEALTLLICLLIGLRLPMMGMFAIGWVVIVALRATGI</sequence>
<gene>
    <name evidence="2" type="ORF">OEG82_18505</name>
</gene>
<dbReference type="Pfam" id="PF05437">
    <property type="entry name" value="AzlD"/>
    <property type="match status" value="1"/>
</dbReference>
<keyword evidence="1" id="KW-0472">Membrane</keyword>
<dbReference type="RefSeq" id="WP_267613848.1">
    <property type="nucleotide sequence ID" value="NZ_JAOVZQ010000001.1"/>
</dbReference>
<evidence type="ECO:0000256" key="1">
    <source>
        <dbReference type="SAM" id="Phobius"/>
    </source>
</evidence>
<evidence type="ECO:0000313" key="3">
    <source>
        <dbReference type="Proteomes" id="UP001081283"/>
    </source>
</evidence>
<name>A0ABT3YJB8_9HYPH</name>
<comment type="caution">
    <text evidence="2">The sequence shown here is derived from an EMBL/GenBank/DDBJ whole genome shotgun (WGS) entry which is preliminary data.</text>
</comment>
<feature type="transmembrane region" description="Helical" evidence="1">
    <location>
        <begin position="71"/>
        <end position="100"/>
    </location>
</feature>
<feature type="transmembrane region" description="Helical" evidence="1">
    <location>
        <begin position="12"/>
        <end position="33"/>
    </location>
</feature>
<feature type="transmembrane region" description="Helical" evidence="1">
    <location>
        <begin position="45"/>
        <end position="65"/>
    </location>
</feature>
<dbReference type="InterPro" id="IPR008407">
    <property type="entry name" value="Brnchd-chn_aa_trnsp_AzlD"/>
</dbReference>
<keyword evidence="3" id="KW-1185">Reference proteome</keyword>
<accession>A0ABT3YJB8</accession>
<dbReference type="Proteomes" id="UP001081283">
    <property type="component" value="Unassembled WGS sequence"/>
</dbReference>
<protein>
    <submittedName>
        <fullName evidence="2">AzlD family protein</fullName>
    </submittedName>
</protein>
<keyword evidence="1" id="KW-0812">Transmembrane</keyword>
<organism evidence="2 3">
    <name type="scientific">Hoeflea ulvae</name>
    <dbReference type="NCBI Taxonomy" id="2983764"/>
    <lineage>
        <taxon>Bacteria</taxon>
        <taxon>Pseudomonadati</taxon>
        <taxon>Pseudomonadota</taxon>
        <taxon>Alphaproteobacteria</taxon>
        <taxon>Hyphomicrobiales</taxon>
        <taxon>Rhizobiaceae</taxon>
        <taxon>Hoeflea</taxon>
    </lineage>
</organism>
<dbReference type="EMBL" id="JAOVZQ010000001">
    <property type="protein sequence ID" value="MCY0095992.1"/>
    <property type="molecule type" value="Genomic_DNA"/>
</dbReference>